<keyword evidence="4" id="KW-0496">Mitochondrion</keyword>
<dbReference type="InterPro" id="IPR001925">
    <property type="entry name" value="Porin_Euk"/>
</dbReference>
<keyword evidence="5" id="KW-0406">Ion transport</keyword>
<keyword evidence="3" id="KW-0812">Transmembrane</keyword>
<keyword evidence="7" id="KW-1185">Reference proteome</keyword>
<evidence type="ECO:0000313" key="6">
    <source>
        <dbReference type="EMBL" id="CAH3014131.1"/>
    </source>
</evidence>
<dbReference type="CDD" id="cd07306">
    <property type="entry name" value="Porin3_VDAC"/>
    <property type="match status" value="1"/>
</dbReference>
<evidence type="ECO:0000256" key="5">
    <source>
        <dbReference type="ARBA" id="ARBA00023114"/>
    </source>
</evidence>
<proteinExistence type="inferred from homology"/>
<keyword evidence="5" id="KW-0626">Porin</keyword>
<reference evidence="6 7" key="1">
    <citation type="submission" date="2022-05" db="EMBL/GenBank/DDBJ databases">
        <authorList>
            <consortium name="Genoscope - CEA"/>
            <person name="William W."/>
        </authorList>
    </citation>
    <scope>NUCLEOTIDE SEQUENCE [LARGE SCALE GENOMIC DNA]</scope>
</reference>
<sequence>MAKVPPKYDDLGKECRDVFGKGYGFGAVKLDLKTKAKNGVEFVTSGSSNNDSGKVFGSLETKYKYSDYGITLSDKWTTDNVITTNIAVEDQLAKGLKLEFDASFAPNTGKKSAKIKSAYKQDYVHCTGDVDFDFAGPAIQASAVAGYEGWVAGYQAAYDTAKSKLTANNFSFGYRSDDFNIYTSVNDGSKFSGLIYHKINGSLEAAAQLNWASGSSSTAFQVGCKYDVDKDTSVRAKVSNSSLVGLAFTQQLRDGIKVTLSSQIDTKNLNQGGHKIGLGLDFQA</sequence>
<accession>A0ABN8LFA1</accession>
<evidence type="ECO:0000256" key="1">
    <source>
        <dbReference type="ARBA" id="ARBA00004294"/>
    </source>
</evidence>
<dbReference type="Proteomes" id="UP001159427">
    <property type="component" value="Unassembled WGS sequence"/>
</dbReference>
<dbReference type="PRINTS" id="PR00185">
    <property type="entry name" value="EUKARYTPORIN"/>
</dbReference>
<keyword evidence="5" id="KW-0813">Transport</keyword>
<organism evidence="6 7">
    <name type="scientific">Porites evermanni</name>
    <dbReference type="NCBI Taxonomy" id="104178"/>
    <lineage>
        <taxon>Eukaryota</taxon>
        <taxon>Metazoa</taxon>
        <taxon>Cnidaria</taxon>
        <taxon>Anthozoa</taxon>
        <taxon>Hexacorallia</taxon>
        <taxon>Scleractinia</taxon>
        <taxon>Fungiina</taxon>
        <taxon>Poritidae</taxon>
        <taxon>Porites</taxon>
    </lineage>
</organism>
<dbReference type="Pfam" id="PF01459">
    <property type="entry name" value="Porin_3"/>
    <property type="match status" value="1"/>
</dbReference>
<dbReference type="PANTHER" id="PTHR11743">
    <property type="entry name" value="VOLTAGE-DEPENDENT ANION-SELECTIVE CHANNEL"/>
    <property type="match status" value="1"/>
</dbReference>
<comment type="similarity">
    <text evidence="2">Belongs to the eukaryotic mitochondrial porin family.</text>
</comment>
<dbReference type="InterPro" id="IPR023614">
    <property type="entry name" value="Porin_dom_sf"/>
</dbReference>
<comment type="caution">
    <text evidence="6">The sequence shown here is derived from an EMBL/GenBank/DDBJ whole genome shotgun (WGS) entry which is preliminary data.</text>
</comment>
<keyword evidence="3" id="KW-1134">Transmembrane beta strand</keyword>
<protein>
    <recommendedName>
        <fullName evidence="8">Voltage-dependent anion-selective channel</fullName>
    </recommendedName>
</protein>
<evidence type="ECO:0000256" key="2">
    <source>
        <dbReference type="ARBA" id="ARBA00007780"/>
    </source>
</evidence>
<comment type="subcellular location">
    <subcellularLocation>
        <location evidence="1">Mitochondrion outer membrane</location>
    </subcellularLocation>
</comment>
<dbReference type="InterPro" id="IPR027246">
    <property type="entry name" value="Porin_Euk/Tom40"/>
</dbReference>
<dbReference type="EMBL" id="CALNXI010000006">
    <property type="protein sequence ID" value="CAH3014131.1"/>
    <property type="molecule type" value="Genomic_DNA"/>
</dbReference>
<evidence type="ECO:0008006" key="8">
    <source>
        <dbReference type="Google" id="ProtNLM"/>
    </source>
</evidence>
<keyword evidence="3" id="KW-0472">Membrane</keyword>
<evidence type="ECO:0000313" key="7">
    <source>
        <dbReference type="Proteomes" id="UP001159427"/>
    </source>
</evidence>
<evidence type="ECO:0000256" key="3">
    <source>
        <dbReference type="ARBA" id="ARBA00022452"/>
    </source>
</evidence>
<dbReference type="Gene3D" id="2.40.160.10">
    <property type="entry name" value="Porin"/>
    <property type="match status" value="1"/>
</dbReference>
<keyword evidence="4" id="KW-1000">Mitochondrion outer membrane</keyword>
<dbReference type="PANTHER" id="PTHR11743:SF70">
    <property type="entry name" value="GH26960P-RELATED"/>
    <property type="match status" value="1"/>
</dbReference>
<gene>
    <name evidence="6" type="ORF">PEVE_00036958</name>
</gene>
<name>A0ABN8LFA1_9CNID</name>
<evidence type="ECO:0000256" key="4">
    <source>
        <dbReference type="ARBA" id="ARBA00022787"/>
    </source>
</evidence>